<feature type="transmembrane region" description="Helical" evidence="7">
    <location>
        <begin position="21"/>
        <end position="44"/>
    </location>
</feature>
<keyword evidence="5 7" id="KW-1133">Transmembrane helix</keyword>
<evidence type="ECO:0000256" key="7">
    <source>
        <dbReference type="SAM" id="Phobius"/>
    </source>
</evidence>
<organism evidence="9 10">
    <name type="scientific">Vitis vinifera</name>
    <name type="common">Grape</name>
    <dbReference type="NCBI Taxonomy" id="29760"/>
    <lineage>
        <taxon>Eukaryota</taxon>
        <taxon>Viridiplantae</taxon>
        <taxon>Streptophyta</taxon>
        <taxon>Embryophyta</taxon>
        <taxon>Tracheophyta</taxon>
        <taxon>Spermatophyta</taxon>
        <taxon>Magnoliopsida</taxon>
        <taxon>eudicotyledons</taxon>
        <taxon>Gunneridae</taxon>
        <taxon>Pentapetalae</taxon>
        <taxon>rosids</taxon>
        <taxon>Vitales</taxon>
        <taxon>Vitaceae</taxon>
        <taxon>Viteae</taxon>
        <taxon>Vitis</taxon>
    </lineage>
</organism>
<dbReference type="PANTHER" id="PTHR31142">
    <property type="entry name" value="TOBAMOVIRUS MULTIPLICATION PROTEIN 1-LIKE ISOFORM X1"/>
    <property type="match status" value="1"/>
</dbReference>
<keyword evidence="3" id="KW-0926">Vacuole</keyword>
<sequence length="79" mass="9153">MFHRNVQRLHPEIIQHVLLDMPSLTFFTTYALLALFWAEIYYQARAVSTDGLRPSFYRINAVVYAIQIAMCTLDSKLTG</sequence>
<dbReference type="InterPro" id="IPR009457">
    <property type="entry name" value="THH1/TOM1/TOM3_dom"/>
</dbReference>
<protein>
    <recommendedName>
        <fullName evidence="8">THH1/TOM1/TOM3 domain-containing protein</fullName>
    </recommendedName>
</protein>
<keyword evidence="4 7" id="KW-0812">Transmembrane</keyword>
<dbReference type="Pfam" id="PF06454">
    <property type="entry name" value="THH1_TOM1-3_dom"/>
    <property type="match status" value="1"/>
</dbReference>
<keyword evidence="10" id="KW-1185">Reference proteome</keyword>
<dbReference type="EMBL" id="CP126665">
    <property type="protein sequence ID" value="WKA10804.1"/>
    <property type="molecule type" value="Genomic_DNA"/>
</dbReference>
<evidence type="ECO:0000256" key="2">
    <source>
        <dbReference type="ARBA" id="ARBA00006779"/>
    </source>
</evidence>
<reference evidence="9 10" key="1">
    <citation type="journal article" date="2023" name="Hortic Res">
        <title>The complete reference genome for grapevine (Vitis vinifera L.) genetics and breeding.</title>
        <authorList>
            <person name="Shi X."/>
            <person name="Cao S."/>
            <person name="Wang X."/>
            <person name="Huang S."/>
            <person name="Wang Y."/>
            <person name="Liu Z."/>
            <person name="Liu W."/>
            <person name="Leng X."/>
            <person name="Peng Y."/>
            <person name="Wang N."/>
            <person name="Wang Y."/>
            <person name="Ma Z."/>
            <person name="Xu X."/>
            <person name="Zhang F."/>
            <person name="Xue H."/>
            <person name="Zhong H."/>
            <person name="Wang Y."/>
            <person name="Zhang K."/>
            <person name="Velt A."/>
            <person name="Avia K."/>
            <person name="Holtgrawe D."/>
            <person name="Grimplet J."/>
            <person name="Matus J.T."/>
            <person name="Ware D."/>
            <person name="Wu X."/>
            <person name="Wang H."/>
            <person name="Liu C."/>
            <person name="Fang Y."/>
            <person name="Rustenholz C."/>
            <person name="Cheng Z."/>
            <person name="Xiao H."/>
            <person name="Zhou Y."/>
        </authorList>
    </citation>
    <scope>NUCLEOTIDE SEQUENCE [LARGE SCALE GENOMIC DNA]</scope>
    <source>
        <strain evidence="10">cv. Pinot noir / PN40024</strain>
        <tissue evidence="9">Leaf</tissue>
    </source>
</reference>
<evidence type="ECO:0000256" key="6">
    <source>
        <dbReference type="ARBA" id="ARBA00023136"/>
    </source>
</evidence>
<proteinExistence type="inferred from homology"/>
<evidence type="ECO:0000256" key="1">
    <source>
        <dbReference type="ARBA" id="ARBA00004128"/>
    </source>
</evidence>
<comment type="similarity">
    <text evidence="2">Belongs to the plant tobamovirus multiplication TOM1 protein family.</text>
</comment>
<dbReference type="InterPro" id="IPR040226">
    <property type="entry name" value="THH1/TOM1/TOM3"/>
</dbReference>
<evidence type="ECO:0000256" key="5">
    <source>
        <dbReference type="ARBA" id="ARBA00022989"/>
    </source>
</evidence>
<keyword evidence="6 7" id="KW-0472">Membrane</keyword>
<accession>A0ABY9DST6</accession>
<evidence type="ECO:0000256" key="4">
    <source>
        <dbReference type="ARBA" id="ARBA00022692"/>
    </source>
</evidence>
<evidence type="ECO:0000256" key="3">
    <source>
        <dbReference type="ARBA" id="ARBA00022554"/>
    </source>
</evidence>
<feature type="domain" description="THH1/TOM1/TOM3" evidence="8">
    <location>
        <begin position="1"/>
        <end position="72"/>
    </location>
</feature>
<evidence type="ECO:0000313" key="10">
    <source>
        <dbReference type="Proteomes" id="UP001227230"/>
    </source>
</evidence>
<comment type="subcellular location">
    <subcellularLocation>
        <location evidence="1">Vacuole membrane</location>
        <topology evidence="1">Multi-pass membrane protein</topology>
    </subcellularLocation>
</comment>
<dbReference type="Proteomes" id="UP001227230">
    <property type="component" value="Chromosome 18"/>
</dbReference>
<gene>
    <name evidence="9" type="ORF">VitviT2T_028359</name>
</gene>
<name>A0ABY9DST6_VITVI</name>
<evidence type="ECO:0000313" key="9">
    <source>
        <dbReference type="EMBL" id="WKA10804.1"/>
    </source>
</evidence>
<dbReference type="PANTHER" id="PTHR31142:SF3">
    <property type="entry name" value="THH1_TOM1_TOM3 DOMAIN-CONTAINING PROTEIN"/>
    <property type="match status" value="1"/>
</dbReference>
<evidence type="ECO:0000259" key="8">
    <source>
        <dbReference type="Pfam" id="PF06454"/>
    </source>
</evidence>